<keyword evidence="2" id="KW-0472">Membrane</keyword>
<dbReference type="InterPro" id="IPR036609">
    <property type="entry name" value="LCCL_sf"/>
</dbReference>
<dbReference type="InterPro" id="IPR025124">
    <property type="entry name" value="Gag1-like_clamp"/>
</dbReference>
<keyword evidence="2" id="KW-0812">Transmembrane</keyword>
<dbReference type="PANTHER" id="PTHR28065:SF1">
    <property type="entry name" value="DUF4050 DOMAIN-CONTAINING PROTEIN"/>
    <property type="match status" value="1"/>
</dbReference>
<feature type="compositionally biased region" description="Pro residues" evidence="1">
    <location>
        <begin position="1"/>
        <end position="10"/>
    </location>
</feature>
<keyword evidence="5" id="KW-1185">Reference proteome</keyword>
<dbReference type="Pfam" id="PF13259">
    <property type="entry name" value="clamp_Gag1-like"/>
    <property type="match status" value="1"/>
</dbReference>
<feature type="compositionally biased region" description="Polar residues" evidence="1">
    <location>
        <begin position="918"/>
        <end position="942"/>
    </location>
</feature>
<feature type="region of interest" description="Disordered" evidence="1">
    <location>
        <begin position="770"/>
        <end position="795"/>
    </location>
</feature>
<dbReference type="InterPro" id="IPR013951">
    <property type="entry name" value="Rxt3"/>
</dbReference>
<feature type="compositionally biased region" description="Basic residues" evidence="1">
    <location>
        <begin position="463"/>
        <end position="480"/>
    </location>
</feature>
<dbReference type="Gene3D" id="2.170.130.20">
    <property type="entry name" value="LCCL-like domain"/>
    <property type="match status" value="1"/>
</dbReference>
<feature type="compositionally biased region" description="Basic and acidic residues" evidence="1">
    <location>
        <begin position="991"/>
        <end position="1000"/>
    </location>
</feature>
<dbReference type="EMBL" id="CM017321">
    <property type="protein sequence ID" value="KAE7996946.1"/>
    <property type="molecule type" value="Genomic_DNA"/>
</dbReference>
<feature type="compositionally biased region" description="Basic and acidic residues" evidence="1">
    <location>
        <begin position="1085"/>
        <end position="1094"/>
    </location>
</feature>
<feature type="compositionally biased region" description="Basic and acidic residues" evidence="1">
    <location>
        <begin position="185"/>
        <end position="198"/>
    </location>
</feature>
<protein>
    <recommendedName>
        <fullName evidence="3">Gag1-like clamp domain-containing protein</fullName>
    </recommendedName>
</protein>
<feature type="region of interest" description="Disordered" evidence="1">
    <location>
        <begin position="1085"/>
        <end position="1104"/>
    </location>
</feature>
<accession>A0A5N6QCG7</accession>
<proteinExistence type="predicted"/>
<feature type="region of interest" description="Disordered" evidence="1">
    <location>
        <begin position="1"/>
        <end position="322"/>
    </location>
</feature>
<evidence type="ECO:0000256" key="1">
    <source>
        <dbReference type="SAM" id="MobiDB-lite"/>
    </source>
</evidence>
<feature type="compositionally biased region" description="Basic and acidic residues" evidence="1">
    <location>
        <begin position="437"/>
        <end position="447"/>
    </location>
</feature>
<feature type="compositionally biased region" description="Basic residues" evidence="1">
    <location>
        <begin position="518"/>
        <end position="532"/>
    </location>
</feature>
<evidence type="ECO:0000313" key="4">
    <source>
        <dbReference type="EMBL" id="KAE7996946.1"/>
    </source>
</evidence>
<gene>
    <name evidence="4" type="ORF">FH972_001622</name>
</gene>
<sequence length="1473" mass="162898">MPPPGSPPQHSPALPLLNGSAQHNHLPNPPSFGPIRDGVAPFSHTRSNNMSISSIMGSDNLANHRPRTSWSASSSRAPPLSGPYQAPPSPRNQSHFGSKPEPVAQGRSGDMLATGVHFGPGPEGSSRYETARQSAPRAGSELPPRPYSQPTGLDGASRDIYEMRPEPSNGFALLDSRIAVSQEQRSFEERASRDRSHSDVAGSRRAQYAQHGEPFHHRSDLQEGRTTQNGLNERVDWVSEKQDVQPYGGPPEPEYGPFPRPSEYDGRGPFAQISQNPDAQLVYGLPSQGPNGGHHSGQLVDHTEDRHAMRPSMSSEGYHSRNVALDTNLRRSLEESQMPMKAIIQDARRLDRGSPLPQAVQGASSQPFGLGRDPHVKREFGNIFSGLGSGIGSTPQPTSHPHGHPPDLEDMEGDFSGARRPMYDHFGGRGSRVRSKRAYDDDGRLDSGDSADGRASPVSLARGGKRSKFAHTHHHHHHVQNHQIEDDAPQDANRRRTSLTPMGSSKYSSTNGQGAAPLHHHHHHHTHHHHHNARMGAQAAPVIMRRPVVTIKTRPLIESLSHKPRRHLGSQVYTPKIIFPSSASTTITSKRKFATEPNPLPRFHGKENCTFMIRVHRDYLTPSARERVCAQRRIWGTDVYTDDSDPICAAIHAGWFKGSWADDVDTALLDLEPASSDPQELTGSHKDQTAGRETSNLILESVPTTAGIKDPPEGKDMHITLLILPALENYASSTWHGVRSRAWGNNHDGMSFKIERVEFVDEGADWSAIERGPGGTKERLKRRDGHEGTVGTPQYNGPDVLPILAGFADLTRQQRRSGVPTMRLSKDVASITVGKRAWAKLLALRMSGDVSGHATDWHSCMLQLHPHLCIAEENAPRPSIRPSCVDNSAASMSIAVPTGDGRQAAIRESRRQLQQKIRNDWQFSSEPSCPTLSTLAAESSAVNDEPSDDNKGDTNSLGGSPRLSTVLPQFSEWRERTYASSDPSSDEDPDSSSRRPDSLLRRKRDILFGLQSHDLQDPATEPHEGVMYGTSLPEDFERRRREVRKRRRRRKLEEEMAWNEGLRFWQARRDAWCCAKVMPHEEGTEQVCESHDSGHGSTETPSEEDDSLHVQHVVSGTMLVPVAPALIQPGEPSHIAITPTLYPSIYSKIVVQSLTPSVPINLSHMVHALVDGWKRDGEWPPKATAASPSILNPAKTTTAPGEGYGARIGLGHFGVRKGMARMRRSLRLSLSGGSGTELVHSLCTVGRKSLPLCEFRLGMYMLHDPRVKSVLHFNSGGGRRGSGACCHILEVGGLQKDDKAIPLRHPRTTWPVPNQMFTSPEKGWRTVPLTFDKHRTDDRELWSKIRIVYRDELEKPWRRMLAAQFSNAGVPKRQQPKDGTSSHEFMHAYHHPRAFRPADHNWIDWFVQYKTDPSKSYGLEFVEGLWAEKLAFIAICFTVGIIITSVVWCVKGGDLQTVFTVMGFVLSGVAGEC</sequence>
<feature type="compositionally biased region" description="Basic and acidic residues" evidence="1">
    <location>
        <begin position="156"/>
        <end position="165"/>
    </location>
</feature>
<feature type="region of interest" description="Disordered" evidence="1">
    <location>
        <begin position="918"/>
        <end position="1000"/>
    </location>
</feature>
<dbReference type="OrthoDB" id="3596986at2759"/>
<feature type="region of interest" description="Disordered" evidence="1">
    <location>
        <begin position="673"/>
        <end position="695"/>
    </location>
</feature>
<feature type="transmembrane region" description="Helical" evidence="2">
    <location>
        <begin position="1430"/>
        <end position="1450"/>
    </location>
</feature>
<feature type="compositionally biased region" description="Low complexity" evidence="1">
    <location>
        <begin position="47"/>
        <end position="56"/>
    </location>
</feature>
<dbReference type="Proteomes" id="UP000327013">
    <property type="component" value="Chromosome 1"/>
</dbReference>
<feature type="region of interest" description="Disordered" evidence="1">
    <location>
        <begin position="1010"/>
        <end position="1029"/>
    </location>
</feature>
<feature type="compositionally biased region" description="Pro residues" evidence="1">
    <location>
        <begin position="248"/>
        <end position="260"/>
    </location>
</feature>
<dbReference type="InterPro" id="IPR053274">
    <property type="entry name" value="Fluconazole_resistance"/>
</dbReference>
<feature type="region of interest" description="Disordered" evidence="1">
    <location>
        <begin position="380"/>
        <end position="532"/>
    </location>
</feature>
<feature type="domain" description="Gag1-like clamp" evidence="3">
    <location>
        <begin position="1039"/>
        <end position="1180"/>
    </location>
</feature>
<dbReference type="Pfam" id="PF08642">
    <property type="entry name" value="Rxt3"/>
    <property type="match status" value="1"/>
</dbReference>
<evidence type="ECO:0000256" key="2">
    <source>
        <dbReference type="SAM" id="Phobius"/>
    </source>
</evidence>
<feature type="compositionally biased region" description="Polar residues" evidence="1">
    <location>
        <begin position="953"/>
        <end position="968"/>
    </location>
</feature>
<feature type="compositionally biased region" description="Polar residues" evidence="1">
    <location>
        <begin position="498"/>
        <end position="513"/>
    </location>
</feature>
<feature type="compositionally biased region" description="Basic and acidic residues" evidence="1">
    <location>
        <begin position="233"/>
        <end position="243"/>
    </location>
</feature>
<feature type="compositionally biased region" description="Basic and acidic residues" evidence="1">
    <location>
        <begin position="1014"/>
        <end position="1024"/>
    </location>
</feature>
<keyword evidence="2" id="KW-1133">Transmembrane helix</keyword>
<feature type="region of interest" description="Disordered" evidence="1">
    <location>
        <begin position="353"/>
        <end position="372"/>
    </location>
</feature>
<dbReference type="SUPFAM" id="SSF69848">
    <property type="entry name" value="LCCL domain"/>
    <property type="match status" value="1"/>
</dbReference>
<organism evidence="4 5">
    <name type="scientific">Carpinus fangiana</name>
    <dbReference type="NCBI Taxonomy" id="176857"/>
    <lineage>
        <taxon>Eukaryota</taxon>
        <taxon>Viridiplantae</taxon>
        <taxon>Streptophyta</taxon>
        <taxon>Embryophyta</taxon>
        <taxon>Tracheophyta</taxon>
        <taxon>Spermatophyta</taxon>
        <taxon>Magnoliopsida</taxon>
        <taxon>eudicotyledons</taxon>
        <taxon>Gunneridae</taxon>
        <taxon>Pentapetalae</taxon>
        <taxon>rosids</taxon>
        <taxon>fabids</taxon>
        <taxon>Fagales</taxon>
        <taxon>Betulaceae</taxon>
        <taxon>Carpinus</taxon>
    </lineage>
</organism>
<dbReference type="PANTHER" id="PTHR28065">
    <property type="entry name" value="FREQUENIN"/>
    <property type="match status" value="1"/>
</dbReference>
<evidence type="ECO:0000313" key="5">
    <source>
        <dbReference type="Proteomes" id="UP000327013"/>
    </source>
</evidence>
<feature type="compositionally biased region" description="Basic and acidic residues" evidence="1">
    <location>
        <begin position="213"/>
        <end position="223"/>
    </location>
</feature>
<reference evidence="4 5" key="1">
    <citation type="submission" date="2019-06" db="EMBL/GenBank/DDBJ databases">
        <title>A chromosomal-level reference genome of Carpinus fangiana (Coryloideae, Betulaceae).</title>
        <authorList>
            <person name="Yang X."/>
            <person name="Wang Z."/>
            <person name="Zhang L."/>
            <person name="Hao G."/>
            <person name="Liu J."/>
            <person name="Yang Y."/>
        </authorList>
    </citation>
    <scope>NUCLEOTIDE SEQUENCE [LARGE SCALE GENOMIC DNA]</scope>
    <source>
        <strain evidence="4">Cfa_2016G</strain>
        <tissue evidence="4">Leaf</tissue>
    </source>
</reference>
<evidence type="ECO:0000259" key="3">
    <source>
        <dbReference type="Pfam" id="PF13259"/>
    </source>
</evidence>
<name>A0A5N6QCG7_9ROSI</name>